<dbReference type="PANTHER" id="PTHR33164">
    <property type="entry name" value="TRANSCRIPTIONAL REGULATOR, MARR FAMILY"/>
    <property type="match status" value="1"/>
</dbReference>
<dbReference type="GO" id="GO:0003700">
    <property type="term" value="F:DNA-binding transcription factor activity"/>
    <property type="evidence" value="ECO:0007669"/>
    <property type="project" value="InterPro"/>
</dbReference>
<dbReference type="PANTHER" id="PTHR33164:SF43">
    <property type="entry name" value="HTH-TYPE TRANSCRIPTIONAL REPRESSOR YETL"/>
    <property type="match status" value="1"/>
</dbReference>
<dbReference type="InterPro" id="IPR036388">
    <property type="entry name" value="WH-like_DNA-bd_sf"/>
</dbReference>
<proteinExistence type="predicted"/>
<organism evidence="2 3">
    <name type="scientific">Agrococcus jejuensis</name>
    <dbReference type="NCBI Taxonomy" id="399736"/>
    <lineage>
        <taxon>Bacteria</taxon>
        <taxon>Bacillati</taxon>
        <taxon>Actinomycetota</taxon>
        <taxon>Actinomycetes</taxon>
        <taxon>Micrococcales</taxon>
        <taxon>Microbacteriaceae</taxon>
        <taxon>Agrococcus</taxon>
    </lineage>
</organism>
<dbReference type="InterPro" id="IPR011991">
    <property type="entry name" value="ArsR-like_HTH"/>
</dbReference>
<dbReference type="CDD" id="cd00090">
    <property type="entry name" value="HTH_ARSR"/>
    <property type="match status" value="1"/>
</dbReference>
<dbReference type="AlphaFoldDB" id="A0A1G8D1F2"/>
<dbReference type="Pfam" id="PF12802">
    <property type="entry name" value="MarR_2"/>
    <property type="match status" value="1"/>
</dbReference>
<name>A0A1G8D1F2_9MICO</name>
<dbReference type="STRING" id="399736.SAMN04489720_1467"/>
<dbReference type="InterPro" id="IPR036390">
    <property type="entry name" value="WH_DNA-bd_sf"/>
</dbReference>
<gene>
    <name evidence="2" type="ORF">SAMN04489720_1467</name>
</gene>
<keyword evidence="3" id="KW-1185">Reference proteome</keyword>
<reference evidence="3" key="1">
    <citation type="submission" date="2016-10" db="EMBL/GenBank/DDBJ databases">
        <authorList>
            <person name="Varghese N."/>
            <person name="Submissions S."/>
        </authorList>
    </citation>
    <scope>NUCLEOTIDE SEQUENCE [LARGE SCALE GENOMIC DNA]</scope>
    <source>
        <strain evidence="3">DSM 22002</strain>
    </source>
</reference>
<evidence type="ECO:0000259" key="1">
    <source>
        <dbReference type="SMART" id="SM00347"/>
    </source>
</evidence>
<accession>A0A1G8D1F2</accession>
<dbReference type="GO" id="GO:0006950">
    <property type="term" value="P:response to stress"/>
    <property type="evidence" value="ECO:0007669"/>
    <property type="project" value="TreeGrafter"/>
</dbReference>
<protein>
    <submittedName>
        <fullName evidence="2">MarR family protein</fullName>
    </submittedName>
</protein>
<evidence type="ECO:0000313" key="2">
    <source>
        <dbReference type="EMBL" id="SDH50990.1"/>
    </source>
</evidence>
<evidence type="ECO:0000313" key="3">
    <source>
        <dbReference type="Proteomes" id="UP000198822"/>
    </source>
</evidence>
<sequence length="202" mass="22519">MRAHGRYRVHGGMLRRPKHLDQMGTTVGAVARNPSRASAGSTHDGGMTDDTMQQAREDTDEHGVSWALEELRLAEARLDRRRQGRAPTSRERAATRWIFERDDAGDPATPSELAEHLGISQSTASELIAKLVDDGIVATRQHPRDGRSKVLSPMNRNDHIEGDDALTDEIRIAVAHLTDEQAIAVRDFLDHLRELVDRAEPR</sequence>
<dbReference type="InterPro" id="IPR000835">
    <property type="entry name" value="HTH_MarR-typ"/>
</dbReference>
<dbReference type="InterPro" id="IPR039422">
    <property type="entry name" value="MarR/SlyA-like"/>
</dbReference>
<dbReference type="SMART" id="SM00347">
    <property type="entry name" value="HTH_MARR"/>
    <property type="match status" value="1"/>
</dbReference>
<dbReference type="Proteomes" id="UP000198822">
    <property type="component" value="Chromosome I"/>
</dbReference>
<dbReference type="SUPFAM" id="SSF46785">
    <property type="entry name" value="Winged helix' DNA-binding domain"/>
    <property type="match status" value="1"/>
</dbReference>
<feature type="domain" description="HTH marR-type" evidence="1">
    <location>
        <begin position="81"/>
        <end position="197"/>
    </location>
</feature>
<dbReference type="Gene3D" id="1.10.10.10">
    <property type="entry name" value="Winged helix-like DNA-binding domain superfamily/Winged helix DNA-binding domain"/>
    <property type="match status" value="1"/>
</dbReference>
<dbReference type="EMBL" id="LT629695">
    <property type="protein sequence ID" value="SDH50990.1"/>
    <property type="molecule type" value="Genomic_DNA"/>
</dbReference>